<reference evidence="1 2" key="1">
    <citation type="submission" date="2016-04" db="EMBL/GenBank/DDBJ databases">
        <title>The genome of Intoshia linei affirms orthonectids as highly simplified spiralians.</title>
        <authorList>
            <person name="Mikhailov K.V."/>
            <person name="Slusarev G.S."/>
            <person name="Nikitin M.A."/>
            <person name="Logacheva M.D."/>
            <person name="Penin A."/>
            <person name="Aleoshin V."/>
            <person name="Panchin Y.V."/>
        </authorList>
    </citation>
    <scope>NUCLEOTIDE SEQUENCE [LARGE SCALE GENOMIC DNA]</scope>
    <source>
        <strain evidence="1">Intl2013</strain>
        <tissue evidence="1">Whole animal</tissue>
    </source>
</reference>
<protein>
    <submittedName>
        <fullName evidence="1">Uncharacterized protein</fullName>
    </submittedName>
</protein>
<evidence type="ECO:0000313" key="1">
    <source>
        <dbReference type="EMBL" id="OAF67882.1"/>
    </source>
</evidence>
<accession>A0A177B2C7</accession>
<proteinExistence type="predicted"/>
<comment type="caution">
    <text evidence="1">The sequence shown here is derived from an EMBL/GenBank/DDBJ whole genome shotgun (WGS) entry which is preliminary data.</text>
</comment>
<evidence type="ECO:0000313" key="2">
    <source>
        <dbReference type="Proteomes" id="UP000078046"/>
    </source>
</evidence>
<name>A0A177B2C7_9BILA</name>
<keyword evidence="2" id="KW-1185">Reference proteome</keyword>
<dbReference type="Proteomes" id="UP000078046">
    <property type="component" value="Unassembled WGS sequence"/>
</dbReference>
<organism evidence="1 2">
    <name type="scientific">Intoshia linei</name>
    <dbReference type="NCBI Taxonomy" id="1819745"/>
    <lineage>
        <taxon>Eukaryota</taxon>
        <taxon>Metazoa</taxon>
        <taxon>Spiralia</taxon>
        <taxon>Lophotrochozoa</taxon>
        <taxon>Mesozoa</taxon>
        <taxon>Orthonectida</taxon>
        <taxon>Rhopaluridae</taxon>
        <taxon>Intoshia</taxon>
    </lineage>
</organism>
<sequence>MIKPKYIQVEEEKPIKHESRPYKPIGIPLQAISNANLFIKSFQNKVSSSEMPEIIHETENINTKMTNNEENEVREEVSTDLEILEPVIKSPNTIEPVQQKLTKKSSKISFNLPERLSMVIEKATKPNVRELEMKELKRDLQSDVPLVKKKKKSKKKMRHQTAVVTSTPKSQEKIAIMSHRLSLTEANDLGVDVLDNVNENDDTLLDKKSKYKLFKSKKKSKHQYQSLDSELVLDENKLKKKKSFSKFLSKIFKSQKRKKEKTLERKSVTENEQDSHDVTIVETNDEDNVITESNRIDTSAKELIKSSIISNNRISVSRSEVSEDVTVDNSNFNKTNALIQKSRFEANKVIKNSNSNTPMNNEIFKVDASNEMIQGVALSNLAMQIDSTSSNVNSCDYVELNNYHEANTKNVEKFIRSSMSLKSSIENNIRKNSMKSDSSQENLDLKISTDVEEKVKTGDDTFNDIEMQFKNVLSDFQKDIVSDIPIASVESGSSEMNIDYDIELTPLPKFDENDTIESVDLDLPFFSKSETSKHDSTVDLLLPNFSRSNSQESIPLPSCANSDISNSSIDIPYIL</sequence>
<gene>
    <name evidence="1" type="ORF">A3Q56_04370</name>
</gene>
<dbReference type="EMBL" id="LWCA01000554">
    <property type="protein sequence ID" value="OAF67882.1"/>
    <property type="molecule type" value="Genomic_DNA"/>
</dbReference>
<dbReference type="AlphaFoldDB" id="A0A177B2C7"/>